<keyword evidence="10" id="KW-1185">Reference proteome</keyword>
<dbReference type="AlphaFoldDB" id="A0A926FB03"/>
<evidence type="ECO:0000256" key="5">
    <source>
        <dbReference type="RuleBase" id="RU004404"/>
    </source>
</evidence>
<keyword evidence="4 5" id="KW-0720">Serine protease</keyword>
<dbReference type="PANTHER" id="PTHR32060">
    <property type="entry name" value="TAIL-SPECIFIC PROTEASE"/>
    <property type="match status" value="1"/>
</dbReference>
<dbReference type="NCBIfam" id="TIGR00225">
    <property type="entry name" value="prc"/>
    <property type="match status" value="1"/>
</dbReference>
<evidence type="ECO:0000256" key="6">
    <source>
        <dbReference type="SAM" id="MobiDB-lite"/>
    </source>
</evidence>
<dbReference type="SUPFAM" id="SSF50156">
    <property type="entry name" value="PDZ domain-like"/>
    <property type="match status" value="1"/>
</dbReference>
<organism evidence="9 10">
    <name type="scientific">Qingrenia yutianensis</name>
    <dbReference type="NCBI Taxonomy" id="2763676"/>
    <lineage>
        <taxon>Bacteria</taxon>
        <taxon>Bacillati</taxon>
        <taxon>Bacillota</taxon>
        <taxon>Clostridia</taxon>
        <taxon>Eubacteriales</taxon>
        <taxon>Oscillospiraceae</taxon>
        <taxon>Qingrenia</taxon>
    </lineage>
</organism>
<feature type="chain" id="PRO_5036815019" evidence="7">
    <location>
        <begin position="28"/>
        <end position="520"/>
    </location>
</feature>
<keyword evidence="3 5" id="KW-0378">Hydrolase</keyword>
<dbReference type="EMBL" id="JACRTE010000003">
    <property type="protein sequence ID" value="MBC8595982.1"/>
    <property type="molecule type" value="Genomic_DNA"/>
</dbReference>
<evidence type="ECO:0000256" key="1">
    <source>
        <dbReference type="ARBA" id="ARBA00009179"/>
    </source>
</evidence>
<evidence type="ECO:0000313" key="10">
    <source>
        <dbReference type="Proteomes" id="UP000647416"/>
    </source>
</evidence>
<feature type="region of interest" description="Disordered" evidence="6">
    <location>
        <begin position="34"/>
        <end position="61"/>
    </location>
</feature>
<dbReference type="SUPFAM" id="SSF47090">
    <property type="entry name" value="PGBD-like"/>
    <property type="match status" value="1"/>
</dbReference>
<feature type="signal peptide" evidence="7">
    <location>
        <begin position="1"/>
        <end position="27"/>
    </location>
</feature>
<dbReference type="CDD" id="cd07560">
    <property type="entry name" value="Peptidase_S41_CPP"/>
    <property type="match status" value="1"/>
</dbReference>
<dbReference type="InterPro" id="IPR036365">
    <property type="entry name" value="PGBD-like_sf"/>
</dbReference>
<dbReference type="InterPro" id="IPR002477">
    <property type="entry name" value="Peptidoglycan-bd-like"/>
</dbReference>
<dbReference type="InterPro" id="IPR001478">
    <property type="entry name" value="PDZ"/>
</dbReference>
<dbReference type="CDD" id="cd06782">
    <property type="entry name" value="cpPDZ_CPP-like"/>
    <property type="match status" value="1"/>
</dbReference>
<dbReference type="InterPro" id="IPR036366">
    <property type="entry name" value="PGBDSf"/>
</dbReference>
<dbReference type="PROSITE" id="PS50106">
    <property type="entry name" value="PDZ"/>
    <property type="match status" value="1"/>
</dbReference>
<dbReference type="InterPro" id="IPR029045">
    <property type="entry name" value="ClpP/crotonase-like_dom_sf"/>
</dbReference>
<dbReference type="SMART" id="SM00245">
    <property type="entry name" value="TSPc"/>
    <property type="match status" value="1"/>
</dbReference>
<dbReference type="GO" id="GO:0004175">
    <property type="term" value="F:endopeptidase activity"/>
    <property type="evidence" value="ECO:0007669"/>
    <property type="project" value="TreeGrafter"/>
</dbReference>
<dbReference type="Gene3D" id="3.90.226.10">
    <property type="entry name" value="2-enoyl-CoA Hydratase, Chain A, domain 1"/>
    <property type="match status" value="1"/>
</dbReference>
<evidence type="ECO:0000313" key="9">
    <source>
        <dbReference type="EMBL" id="MBC8595982.1"/>
    </source>
</evidence>
<dbReference type="Pfam" id="PF03572">
    <property type="entry name" value="Peptidase_S41"/>
    <property type="match status" value="1"/>
</dbReference>
<dbReference type="Gene3D" id="3.30.750.44">
    <property type="match status" value="1"/>
</dbReference>
<feature type="domain" description="PDZ" evidence="8">
    <location>
        <begin position="145"/>
        <end position="214"/>
    </location>
</feature>
<keyword evidence="2 5" id="KW-0645">Protease</keyword>
<evidence type="ECO:0000256" key="7">
    <source>
        <dbReference type="SAM" id="SignalP"/>
    </source>
</evidence>
<proteinExistence type="inferred from homology"/>
<dbReference type="GO" id="GO:0006508">
    <property type="term" value="P:proteolysis"/>
    <property type="evidence" value="ECO:0007669"/>
    <property type="project" value="UniProtKB-KW"/>
</dbReference>
<dbReference type="SMART" id="SM00228">
    <property type="entry name" value="PDZ"/>
    <property type="match status" value="1"/>
</dbReference>
<evidence type="ECO:0000256" key="2">
    <source>
        <dbReference type="ARBA" id="ARBA00022670"/>
    </source>
</evidence>
<dbReference type="InterPro" id="IPR004447">
    <property type="entry name" value="Peptidase_S41A"/>
</dbReference>
<dbReference type="GO" id="GO:0008236">
    <property type="term" value="F:serine-type peptidase activity"/>
    <property type="evidence" value="ECO:0007669"/>
    <property type="project" value="UniProtKB-KW"/>
</dbReference>
<evidence type="ECO:0000259" key="8">
    <source>
        <dbReference type="PROSITE" id="PS50106"/>
    </source>
</evidence>
<dbReference type="Gene3D" id="2.30.42.10">
    <property type="match status" value="1"/>
</dbReference>
<sequence>MKIKNKILSLILVLSIIFSSVPCFVYAEDLQTNESAQSENTGENTDGNTDENTAEDKSDGELNLDTFENSLIDRTLKMLEQTYKYDVEAKDVYRNALRVILAKHPEYLDDALKGIFSNLDPHSEYYTAEEYDKFIEGINNEYYGIGVIVTAVDGGLKVVRVIKNSPASGAGIKKDDLIVSVGGVNIVGMGINEAKSHIIGEQGSEVSVDLIRDGENMTFSMKRDLVNDESGFYDVIDGKIGYILLYSFEGHSSDFISEALSYFDTLGITKVIFDLRSNPGGSLAELVKIGNMLFPKGPIISFEYKDPKKNFSFDSDLENPKYDIIALINGNSASASEAFAGAVQDTNVGIAIGEQSYGKGTKQLVSRIVSGGGVRLTDSEYLTAGGRHINGVGITPDIYLKNRVVKYDRKYYAPLVHDRILSQGDTGEDVLCFKQRLDALGFFVEIPNDEFDENMYYAVKDFQQMTGLYPYGVLDFTTQLKIEEVLKQCEVEIDDQLAKAVEVFNYGSTAEYMKKYKEEN</sequence>
<dbReference type="Pfam" id="PF13180">
    <property type="entry name" value="PDZ_2"/>
    <property type="match status" value="1"/>
</dbReference>
<accession>A0A926FB03</accession>
<comment type="caution">
    <text evidence="9">The sequence shown here is derived from an EMBL/GenBank/DDBJ whole genome shotgun (WGS) entry which is preliminary data.</text>
</comment>
<comment type="similarity">
    <text evidence="1 5">Belongs to the peptidase S41A family.</text>
</comment>
<dbReference type="InterPro" id="IPR005151">
    <property type="entry name" value="Tail-specific_protease"/>
</dbReference>
<dbReference type="RefSeq" id="WP_262431555.1">
    <property type="nucleotide sequence ID" value="NZ_JACRTE010000003.1"/>
</dbReference>
<dbReference type="SUPFAM" id="SSF52096">
    <property type="entry name" value="ClpP/crotonase"/>
    <property type="match status" value="1"/>
</dbReference>
<dbReference type="Pfam" id="PF01471">
    <property type="entry name" value="PG_binding_1"/>
    <property type="match status" value="1"/>
</dbReference>
<dbReference type="Proteomes" id="UP000647416">
    <property type="component" value="Unassembled WGS sequence"/>
</dbReference>
<gene>
    <name evidence="9" type="ORF">H8706_03745</name>
</gene>
<feature type="compositionally biased region" description="Polar residues" evidence="6">
    <location>
        <begin position="34"/>
        <end position="47"/>
    </location>
</feature>
<name>A0A926FB03_9FIRM</name>
<dbReference type="InterPro" id="IPR036034">
    <property type="entry name" value="PDZ_sf"/>
</dbReference>
<dbReference type="GO" id="GO:0007165">
    <property type="term" value="P:signal transduction"/>
    <property type="evidence" value="ECO:0007669"/>
    <property type="project" value="TreeGrafter"/>
</dbReference>
<reference evidence="9" key="1">
    <citation type="submission" date="2020-08" db="EMBL/GenBank/DDBJ databases">
        <title>Genome public.</title>
        <authorList>
            <person name="Liu C."/>
            <person name="Sun Q."/>
        </authorList>
    </citation>
    <scope>NUCLEOTIDE SEQUENCE</scope>
    <source>
        <strain evidence="9">NSJ-50</strain>
    </source>
</reference>
<dbReference type="Gene3D" id="1.10.101.10">
    <property type="entry name" value="PGBD-like superfamily/PGBD"/>
    <property type="match status" value="1"/>
</dbReference>
<evidence type="ECO:0000256" key="3">
    <source>
        <dbReference type="ARBA" id="ARBA00022801"/>
    </source>
</evidence>
<protein>
    <submittedName>
        <fullName evidence="9">PDZ domain-containing protein</fullName>
    </submittedName>
</protein>
<evidence type="ECO:0000256" key="4">
    <source>
        <dbReference type="ARBA" id="ARBA00022825"/>
    </source>
</evidence>
<dbReference type="PANTHER" id="PTHR32060:SF22">
    <property type="entry name" value="CARBOXYL-TERMINAL-PROCESSING PEPTIDASE 3, CHLOROPLASTIC"/>
    <property type="match status" value="1"/>
</dbReference>
<keyword evidence="7" id="KW-0732">Signal</keyword>
<dbReference type="GO" id="GO:0030288">
    <property type="term" value="C:outer membrane-bounded periplasmic space"/>
    <property type="evidence" value="ECO:0007669"/>
    <property type="project" value="TreeGrafter"/>
</dbReference>